<dbReference type="Gene3D" id="3.30.70.100">
    <property type="match status" value="1"/>
</dbReference>
<dbReference type="GO" id="GO:0004497">
    <property type="term" value="F:monooxygenase activity"/>
    <property type="evidence" value="ECO:0007669"/>
    <property type="project" value="UniProtKB-KW"/>
</dbReference>
<reference evidence="1 2" key="1">
    <citation type="submission" date="2020-02" db="EMBL/GenBank/DDBJ databases">
        <title>Streptomyces malaysiensis DSM14702 (JHCC583434, PFL_A843) Genome sequencing and assembly.</title>
        <authorList>
            <person name="Samborskyy M."/>
        </authorList>
    </citation>
    <scope>NUCLEOTIDE SEQUENCE [LARGE SCALE GENOMIC DNA]</scope>
    <source>
        <strain evidence="1 2">DSM 14702</strain>
    </source>
</reference>
<proteinExistence type="predicted"/>
<dbReference type="PANTHER" id="PTHR37811:SF2">
    <property type="entry name" value="ABM DOMAIN-CONTAINING PROTEIN"/>
    <property type="match status" value="1"/>
</dbReference>
<keyword evidence="1" id="KW-0560">Oxidoreductase</keyword>
<evidence type="ECO:0000313" key="1">
    <source>
        <dbReference type="EMBL" id="NIY69351.1"/>
    </source>
</evidence>
<name>A0A7X6B199_STRMQ</name>
<dbReference type="AlphaFoldDB" id="A0A7X6B199"/>
<dbReference type="InterPro" id="IPR011008">
    <property type="entry name" value="Dimeric_a/b-barrel"/>
</dbReference>
<protein>
    <submittedName>
        <fullName evidence="1">Antibiotic biosynthesis monooxygenase</fullName>
    </submittedName>
</protein>
<dbReference type="Proteomes" id="UP000536624">
    <property type="component" value="Unassembled WGS sequence"/>
</dbReference>
<organism evidence="1 2">
    <name type="scientific">Streptomyces malaysiensis</name>
    <dbReference type="NCBI Taxonomy" id="92644"/>
    <lineage>
        <taxon>Bacteria</taxon>
        <taxon>Bacillati</taxon>
        <taxon>Actinomycetota</taxon>
        <taxon>Actinomycetes</taxon>
        <taxon>Kitasatosporales</taxon>
        <taxon>Streptomycetaceae</taxon>
        <taxon>Streptomyces</taxon>
        <taxon>Streptomyces violaceusniger group</taxon>
    </lineage>
</organism>
<dbReference type="InterPro" id="IPR052936">
    <property type="entry name" value="Jasmonate_Hydroxylase-like"/>
</dbReference>
<accession>A0A7X6B199</accession>
<dbReference type="RefSeq" id="WP_167503979.1">
    <property type="nucleotide sequence ID" value="NZ_JAALLH010000001.1"/>
</dbReference>
<sequence>MVWWRDRESLRRWREDPRHRQAQHLGQQRWYRHYEIQVAELVREYAFPAPTADNEWSSHE</sequence>
<dbReference type="SUPFAM" id="SSF54909">
    <property type="entry name" value="Dimeric alpha+beta barrel"/>
    <property type="match status" value="1"/>
</dbReference>
<dbReference type="EMBL" id="JAALLH010000001">
    <property type="protein sequence ID" value="NIY69351.1"/>
    <property type="molecule type" value="Genomic_DNA"/>
</dbReference>
<gene>
    <name evidence="1" type="ORF">SMALB_7471</name>
</gene>
<dbReference type="PANTHER" id="PTHR37811">
    <property type="entry name" value="BLL5343 PROTEIN"/>
    <property type="match status" value="1"/>
</dbReference>
<evidence type="ECO:0000313" key="2">
    <source>
        <dbReference type="Proteomes" id="UP000536624"/>
    </source>
</evidence>
<keyword evidence="1" id="KW-0503">Monooxygenase</keyword>
<comment type="caution">
    <text evidence="1">The sequence shown here is derived from an EMBL/GenBank/DDBJ whole genome shotgun (WGS) entry which is preliminary data.</text>
</comment>